<dbReference type="Proteomes" id="UP001732700">
    <property type="component" value="Chromosome 4C"/>
</dbReference>
<organism evidence="1 2">
    <name type="scientific">Avena sativa</name>
    <name type="common">Oat</name>
    <dbReference type="NCBI Taxonomy" id="4498"/>
    <lineage>
        <taxon>Eukaryota</taxon>
        <taxon>Viridiplantae</taxon>
        <taxon>Streptophyta</taxon>
        <taxon>Embryophyta</taxon>
        <taxon>Tracheophyta</taxon>
        <taxon>Spermatophyta</taxon>
        <taxon>Magnoliopsida</taxon>
        <taxon>Liliopsida</taxon>
        <taxon>Poales</taxon>
        <taxon>Poaceae</taxon>
        <taxon>BOP clade</taxon>
        <taxon>Pooideae</taxon>
        <taxon>Poodae</taxon>
        <taxon>Poeae</taxon>
        <taxon>Poeae Chloroplast Group 1 (Aveneae type)</taxon>
        <taxon>Aveninae</taxon>
        <taxon>Avena</taxon>
    </lineage>
</organism>
<proteinExistence type="predicted"/>
<dbReference type="EnsemblPlants" id="AVESA.00010b.r2.4CG1294000.1">
    <property type="protein sequence ID" value="AVESA.00010b.r2.4CG1294000.1.CDS.1"/>
    <property type="gene ID" value="AVESA.00010b.r2.4CG1294000"/>
</dbReference>
<evidence type="ECO:0000313" key="2">
    <source>
        <dbReference type="Proteomes" id="UP001732700"/>
    </source>
</evidence>
<evidence type="ECO:0000313" key="1">
    <source>
        <dbReference type="EnsemblPlants" id="AVESA.00010b.r2.4CG1294000.1.CDS.1"/>
    </source>
</evidence>
<reference evidence="1" key="2">
    <citation type="submission" date="2025-09" db="UniProtKB">
        <authorList>
            <consortium name="EnsemblPlants"/>
        </authorList>
    </citation>
    <scope>IDENTIFICATION</scope>
</reference>
<keyword evidence="2" id="KW-1185">Reference proteome</keyword>
<protein>
    <submittedName>
        <fullName evidence="1">Uncharacterized protein</fullName>
    </submittedName>
</protein>
<name>A0ACD5WXG8_AVESA</name>
<sequence length="178" mass="19640">MKRAAATLVLALATLLLAGYCHACENVPTMYMDDMCHKACPHLYELCRRTLDHGAAAAEVTVYALITAKYAKLSYQSAIETTDKLLQSTSLPGDERTAYSRCKERYYEALSPMSYVVNDLFNCSFSSTKQRYINATAAVAACRDELRTFQSSPLYAMNAADQDKTMLAFNLGGLIVGK</sequence>
<reference evidence="1" key="1">
    <citation type="submission" date="2021-05" db="EMBL/GenBank/DDBJ databases">
        <authorList>
            <person name="Scholz U."/>
            <person name="Mascher M."/>
            <person name="Fiebig A."/>
        </authorList>
    </citation>
    <scope>NUCLEOTIDE SEQUENCE [LARGE SCALE GENOMIC DNA]</scope>
</reference>
<accession>A0ACD5WXG8</accession>